<evidence type="ECO:0000313" key="3">
    <source>
        <dbReference type="Proteomes" id="UP000198662"/>
    </source>
</evidence>
<dbReference type="Proteomes" id="UP000198662">
    <property type="component" value="Unassembled WGS sequence"/>
</dbReference>
<sequence>MPSPPGAWSRARTVIVFGSLIVATAALAWWLAREPGRRDLFDAVTLGTAVLALVVAAVTPFKATSGTRPRSSPEEQLESLAVLMHKAAANEKRTLKLTGSDYIQVEWQVDTSTVPGKATPKVTGDIASIGEDWLVHRPHLTVILGAKGAGKSATALLLTHQLLELRSPGDTTVPVPLLLHVGGWDPAVPLLEWTAQQLADQFRLKRPRSPDGVDLTAYLARGGDIMLVIDGFDEIPAPARPAAFTGLQHALDSSAAPIVVTSRPDEFTGAHAASGLHVEGWSTVALRPVSPVQARTYLEKGHDPDHWTAVFDKLGRANSPVAQALSTPLMVFLCREVYRHQQPDSAILAGLESRSAVEQHLVAHYLPAVYDTHGQSTNSEEVSSDRSASSAEQAERYLRFIATHLQKTGASTFAWWELPRSWSSRKMSVAIGLMVGLMTGLGFGLTGGLAFGLGFGLGFGLAFGLGSGLAFGLALGLPLGLMFGRMAKDRPVLRPTTIAFGRRQLRDGVVAGLVTGLVAGLGVGLLVGQGVGLLVGLVVGPLSGLMTGLWQSISSVQLQMLTSREVFVSERKASNLLGLAVGLAFWLSIWWVIREQTGLTPRLAVEMGPGLLLGLVVKLVSGIASTAYRLCHISLAFPNGRKLPWRFLAFLEGAHDRGVLRQVGATYEFRHEALQTYLSEPADRPRSED</sequence>
<evidence type="ECO:0000256" key="1">
    <source>
        <dbReference type="SAM" id="Phobius"/>
    </source>
</evidence>
<feature type="transmembrane region" description="Helical" evidence="1">
    <location>
        <begin position="459"/>
        <end position="484"/>
    </location>
</feature>
<feature type="transmembrane region" description="Helical" evidence="1">
    <location>
        <begin position="613"/>
        <end position="637"/>
    </location>
</feature>
<accession>A0A1G9CF09</accession>
<keyword evidence="1" id="KW-1133">Transmembrane helix</keyword>
<proteinExistence type="predicted"/>
<gene>
    <name evidence="2" type="ORF">SAMN05216298_0301</name>
</gene>
<dbReference type="OrthoDB" id="419058at2"/>
<feature type="transmembrane region" description="Helical" evidence="1">
    <location>
        <begin position="533"/>
        <end position="553"/>
    </location>
</feature>
<evidence type="ECO:0000313" key="2">
    <source>
        <dbReference type="EMBL" id="SDK50239.1"/>
    </source>
</evidence>
<feature type="transmembrane region" description="Helical" evidence="1">
    <location>
        <begin position="12"/>
        <end position="31"/>
    </location>
</feature>
<feature type="transmembrane region" description="Helical" evidence="1">
    <location>
        <begin position="505"/>
        <end position="527"/>
    </location>
</feature>
<protein>
    <recommendedName>
        <fullName evidence="4">NACHT domain-containing protein</fullName>
    </recommendedName>
</protein>
<reference evidence="3" key="1">
    <citation type="submission" date="2016-10" db="EMBL/GenBank/DDBJ databases">
        <authorList>
            <person name="Varghese N."/>
            <person name="Submissions S."/>
        </authorList>
    </citation>
    <scope>NUCLEOTIDE SEQUENCE [LARGE SCALE GENOMIC DNA]</scope>
    <source>
        <strain evidence="3">CGMCC 4.3147</strain>
    </source>
</reference>
<name>A0A1G9CF09_9ACTN</name>
<feature type="transmembrane region" description="Helical" evidence="1">
    <location>
        <begin position="43"/>
        <end position="61"/>
    </location>
</feature>
<dbReference type="RefSeq" id="WP_143034624.1">
    <property type="nucleotide sequence ID" value="NZ_FNGF01000001.1"/>
</dbReference>
<organism evidence="2 3">
    <name type="scientific">Glycomyces sambucus</name>
    <dbReference type="NCBI Taxonomy" id="380244"/>
    <lineage>
        <taxon>Bacteria</taxon>
        <taxon>Bacillati</taxon>
        <taxon>Actinomycetota</taxon>
        <taxon>Actinomycetes</taxon>
        <taxon>Glycomycetales</taxon>
        <taxon>Glycomycetaceae</taxon>
        <taxon>Glycomyces</taxon>
    </lineage>
</organism>
<dbReference type="InterPro" id="IPR027417">
    <property type="entry name" value="P-loop_NTPase"/>
</dbReference>
<dbReference type="EMBL" id="FNGF01000001">
    <property type="protein sequence ID" value="SDK50239.1"/>
    <property type="molecule type" value="Genomic_DNA"/>
</dbReference>
<dbReference type="STRING" id="380244.SAMN05216298_0301"/>
<dbReference type="AlphaFoldDB" id="A0A1G9CF09"/>
<feature type="transmembrane region" description="Helical" evidence="1">
    <location>
        <begin position="429"/>
        <end position="453"/>
    </location>
</feature>
<keyword evidence="1" id="KW-0472">Membrane</keyword>
<keyword evidence="3" id="KW-1185">Reference proteome</keyword>
<keyword evidence="1" id="KW-0812">Transmembrane</keyword>
<dbReference type="Gene3D" id="3.40.50.300">
    <property type="entry name" value="P-loop containing nucleotide triphosphate hydrolases"/>
    <property type="match status" value="1"/>
</dbReference>
<evidence type="ECO:0008006" key="4">
    <source>
        <dbReference type="Google" id="ProtNLM"/>
    </source>
</evidence>
<feature type="transmembrane region" description="Helical" evidence="1">
    <location>
        <begin position="574"/>
        <end position="593"/>
    </location>
</feature>